<dbReference type="InterPro" id="IPR036282">
    <property type="entry name" value="Glutathione-S-Trfase_C_sf"/>
</dbReference>
<evidence type="ECO:0000313" key="9">
    <source>
        <dbReference type="Proteomes" id="UP000785679"/>
    </source>
</evidence>
<dbReference type="Gene3D" id="1.20.1050.130">
    <property type="match status" value="1"/>
</dbReference>
<comment type="function">
    <text evidence="1">Conjugation of reduced glutathione to a wide number of exogenous and endogenous hydrophobic electrophiles.</text>
</comment>
<comment type="catalytic activity">
    <reaction evidence="5">
        <text>RX + glutathione = an S-substituted glutathione + a halide anion + H(+)</text>
        <dbReference type="Rhea" id="RHEA:16437"/>
        <dbReference type="ChEBI" id="CHEBI:15378"/>
        <dbReference type="ChEBI" id="CHEBI:16042"/>
        <dbReference type="ChEBI" id="CHEBI:17792"/>
        <dbReference type="ChEBI" id="CHEBI:57925"/>
        <dbReference type="ChEBI" id="CHEBI:90779"/>
        <dbReference type="EC" id="2.5.1.18"/>
    </reaction>
</comment>
<dbReference type="InterPro" id="IPR004045">
    <property type="entry name" value="Glutathione_S-Trfase_N"/>
</dbReference>
<feature type="domain" description="GST N-terminal" evidence="6">
    <location>
        <begin position="6"/>
        <end position="89"/>
    </location>
</feature>
<dbReference type="SUPFAM" id="SSF52833">
    <property type="entry name" value="Thioredoxin-like"/>
    <property type="match status" value="1"/>
</dbReference>
<keyword evidence="4" id="KW-0808">Transferase</keyword>
<protein>
    <recommendedName>
        <fullName evidence="3">glutathione transferase</fullName>
        <ecNumber evidence="3">2.5.1.18</ecNumber>
    </recommendedName>
</protein>
<evidence type="ECO:0000259" key="7">
    <source>
        <dbReference type="PROSITE" id="PS50405"/>
    </source>
</evidence>
<dbReference type="Proteomes" id="UP000785679">
    <property type="component" value="Unassembled WGS sequence"/>
</dbReference>
<dbReference type="SFLD" id="SFLDS00019">
    <property type="entry name" value="Glutathione_Transferase_(cytos"/>
    <property type="match status" value="1"/>
</dbReference>
<comment type="similarity">
    <text evidence="2">Belongs to the GST superfamily. Mu family.</text>
</comment>
<dbReference type="EC" id="2.5.1.18" evidence="3"/>
<evidence type="ECO:0000313" key="8">
    <source>
        <dbReference type="EMBL" id="TNV75898.1"/>
    </source>
</evidence>
<accession>A0A8J8NJJ5</accession>
<name>A0A8J8NJJ5_HALGN</name>
<reference evidence="8" key="1">
    <citation type="submission" date="2019-06" db="EMBL/GenBank/DDBJ databases">
        <authorList>
            <person name="Zheng W."/>
        </authorList>
    </citation>
    <scope>NUCLEOTIDE SEQUENCE</scope>
    <source>
        <strain evidence="8">QDHG01</strain>
    </source>
</reference>
<evidence type="ECO:0000259" key="6">
    <source>
        <dbReference type="PROSITE" id="PS50404"/>
    </source>
</evidence>
<proteinExistence type="inferred from homology"/>
<dbReference type="AlphaFoldDB" id="A0A8J8NJJ5"/>
<dbReference type="OrthoDB" id="410118at2759"/>
<dbReference type="InterPro" id="IPR004046">
    <property type="entry name" value="GST_C"/>
</dbReference>
<dbReference type="InterPro" id="IPR040079">
    <property type="entry name" value="Glutathione_S-Trfase"/>
</dbReference>
<dbReference type="InterPro" id="IPR036249">
    <property type="entry name" value="Thioredoxin-like_sf"/>
</dbReference>
<sequence length="226" mass="26633">MESAADLPILGYWDFRGLGTLIALAYHASDAKYAYKVYPVADYNQWYEGDKPKLGMVLPDLPYLKDGDVLISEHDAIIRHILRKHKPSLLGRNAREMAEIDQYFTFWLKTNNIIRRYCYLQKDPTEADRKDLLNQFRAQLNSIDTLLAGRKYHMGDDYLTYPDIYLSEAIRMMRVVHKETAEQWNNINRLADDIEKEPFYIEYKASPWYYEQLNGVTAHINNRLIQ</sequence>
<feature type="domain" description="GST C-terminal" evidence="7">
    <location>
        <begin position="93"/>
        <end position="224"/>
    </location>
</feature>
<comment type="caution">
    <text evidence="8">The sequence shown here is derived from an EMBL/GenBank/DDBJ whole genome shotgun (WGS) entry which is preliminary data.</text>
</comment>
<dbReference type="SUPFAM" id="SSF47616">
    <property type="entry name" value="GST C-terminal domain-like"/>
    <property type="match status" value="1"/>
</dbReference>
<dbReference type="InterPro" id="IPR050213">
    <property type="entry name" value="GST_superfamily"/>
</dbReference>
<dbReference type="PANTHER" id="PTHR11571">
    <property type="entry name" value="GLUTATHIONE S-TRANSFERASE"/>
    <property type="match status" value="1"/>
</dbReference>
<evidence type="ECO:0000256" key="5">
    <source>
        <dbReference type="ARBA" id="ARBA00047960"/>
    </source>
</evidence>
<gene>
    <name evidence="8" type="ORF">FGO68_gene14469</name>
</gene>
<dbReference type="PROSITE" id="PS50405">
    <property type="entry name" value="GST_CTER"/>
    <property type="match status" value="1"/>
</dbReference>
<keyword evidence="9" id="KW-1185">Reference proteome</keyword>
<dbReference type="PANTHER" id="PTHR11571:SF222">
    <property type="entry name" value="GLUTATHIONE TRANSFERASE"/>
    <property type="match status" value="1"/>
</dbReference>
<evidence type="ECO:0000256" key="1">
    <source>
        <dbReference type="ARBA" id="ARBA00003701"/>
    </source>
</evidence>
<dbReference type="InterPro" id="IPR010987">
    <property type="entry name" value="Glutathione-S-Trfase_C-like"/>
</dbReference>
<organism evidence="8 9">
    <name type="scientific">Halteria grandinella</name>
    <dbReference type="NCBI Taxonomy" id="5974"/>
    <lineage>
        <taxon>Eukaryota</taxon>
        <taxon>Sar</taxon>
        <taxon>Alveolata</taxon>
        <taxon>Ciliophora</taxon>
        <taxon>Intramacronucleata</taxon>
        <taxon>Spirotrichea</taxon>
        <taxon>Stichotrichia</taxon>
        <taxon>Sporadotrichida</taxon>
        <taxon>Halteriidae</taxon>
        <taxon>Halteria</taxon>
    </lineage>
</organism>
<dbReference type="EMBL" id="RRYP01014594">
    <property type="protein sequence ID" value="TNV75898.1"/>
    <property type="molecule type" value="Genomic_DNA"/>
</dbReference>
<dbReference type="Pfam" id="PF00043">
    <property type="entry name" value="GST_C"/>
    <property type="match status" value="1"/>
</dbReference>
<evidence type="ECO:0000256" key="2">
    <source>
        <dbReference type="ARBA" id="ARBA00005861"/>
    </source>
</evidence>
<dbReference type="PROSITE" id="PS50404">
    <property type="entry name" value="GST_NTER"/>
    <property type="match status" value="1"/>
</dbReference>
<evidence type="ECO:0000256" key="3">
    <source>
        <dbReference type="ARBA" id="ARBA00012452"/>
    </source>
</evidence>
<dbReference type="GO" id="GO:0006749">
    <property type="term" value="P:glutathione metabolic process"/>
    <property type="evidence" value="ECO:0007669"/>
    <property type="project" value="TreeGrafter"/>
</dbReference>
<evidence type="ECO:0000256" key="4">
    <source>
        <dbReference type="ARBA" id="ARBA00022679"/>
    </source>
</evidence>
<dbReference type="GO" id="GO:0004364">
    <property type="term" value="F:glutathione transferase activity"/>
    <property type="evidence" value="ECO:0007669"/>
    <property type="project" value="UniProtKB-EC"/>
</dbReference>